<dbReference type="PROSITE" id="PS50891">
    <property type="entry name" value="LOB"/>
    <property type="match status" value="1"/>
</dbReference>
<evidence type="ECO:0000259" key="2">
    <source>
        <dbReference type="PROSITE" id="PS50891"/>
    </source>
</evidence>
<sequence length="189" mass="20398">MASGGGAGPPCGACKFLRRKCAADCVFAPYFSSEHGAARFAAIHKVFGASNVSKLLLRVPPPDRCEAVVTVAYEAQARLRDPVYGCVSQIFALQQQVYICILTSMDPQANYIGNQWQSNTISGSLPRPFAYGESSSPQSSISCVDQTHGMRFKEGEFSAQASSSSRRMVTQDDAQLGELQALALRMMES</sequence>
<dbReference type="Pfam" id="PF03195">
    <property type="entry name" value="LOB"/>
    <property type="match status" value="1"/>
</dbReference>
<evidence type="ECO:0000313" key="4">
    <source>
        <dbReference type="Proteomes" id="UP000092600"/>
    </source>
</evidence>
<dbReference type="InterPro" id="IPR004883">
    <property type="entry name" value="LOB"/>
</dbReference>
<reference evidence="3 4" key="1">
    <citation type="journal article" date="2016" name="DNA Res.">
        <title>The draft genome of MD-2 pineapple using hybrid error correction of long reads.</title>
        <authorList>
            <person name="Redwan R.M."/>
            <person name="Saidin A."/>
            <person name="Kumar S.V."/>
        </authorList>
    </citation>
    <scope>NUCLEOTIDE SEQUENCE [LARGE SCALE GENOMIC DNA]</scope>
    <source>
        <strain evidence="4">cv. MD2</strain>
        <tissue evidence="3">Leaf</tissue>
    </source>
</reference>
<evidence type="ECO:0000256" key="1">
    <source>
        <dbReference type="ARBA" id="ARBA00005474"/>
    </source>
</evidence>
<dbReference type="AlphaFoldDB" id="A0A199VFI2"/>
<dbReference type="PANTHER" id="PTHR31529">
    <property type="entry name" value="LOB DOMAIN CONTAINING PROTEIN"/>
    <property type="match status" value="1"/>
</dbReference>
<gene>
    <name evidence="3" type="ORF">ACMD2_13762</name>
</gene>
<dbReference type="PANTHER" id="PTHR31529:SF26">
    <property type="entry name" value="LOB DOMAIN-CONTAINING PROTEIN CRL1"/>
    <property type="match status" value="1"/>
</dbReference>
<accession>A0A199VFI2</accession>
<comment type="similarity">
    <text evidence="1">Belongs to the LOB domain-containing protein family.</text>
</comment>
<dbReference type="EMBL" id="LSRQ01001987">
    <property type="protein sequence ID" value="OAY75864.1"/>
    <property type="molecule type" value="Genomic_DNA"/>
</dbReference>
<organism evidence="3 4">
    <name type="scientific">Ananas comosus</name>
    <name type="common">Pineapple</name>
    <name type="synonym">Ananas ananas</name>
    <dbReference type="NCBI Taxonomy" id="4615"/>
    <lineage>
        <taxon>Eukaryota</taxon>
        <taxon>Viridiplantae</taxon>
        <taxon>Streptophyta</taxon>
        <taxon>Embryophyta</taxon>
        <taxon>Tracheophyta</taxon>
        <taxon>Spermatophyta</taxon>
        <taxon>Magnoliopsida</taxon>
        <taxon>Liliopsida</taxon>
        <taxon>Poales</taxon>
        <taxon>Bromeliaceae</taxon>
        <taxon>Bromelioideae</taxon>
        <taxon>Ananas</taxon>
    </lineage>
</organism>
<evidence type="ECO:0000313" key="3">
    <source>
        <dbReference type="EMBL" id="OAY75864.1"/>
    </source>
</evidence>
<protein>
    <submittedName>
        <fullName evidence="3">LOB domain-containing protein 16</fullName>
    </submittedName>
</protein>
<dbReference type="STRING" id="4615.A0A199VFI2"/>
<dbReference type="GO" id="GO:0045893">
    <property type="term" value="P:positive regulation of DNA-templated transcription"/>
    <property type="evidence" value="ECO:0007669"/>
    <property type="project" value="TreeGrafter"/>
</dbReference>
<dbReference type="GO" id="GO:0009755">
    <property type="term" value="P:hormone-mediated signaling pathway"/>
    <property type="evidence" value="ECO:0007669"/>
    <property type="project" value="TreeGrafter"/>
</dbReference>
<dbReference type="GO" id="GO:0005634">
    <property type="term" value="C:nucleus"/>
    <property type="evidence" value="ECO:0007669"/>
    <property type="project" value="TreeGrafter"/>
</dbReference>
<name>A0A199VFI2_ANACO</name>
<dbReference type="Proteomes" id="UP000092600">
    <property type="component" value="Unassembled WGS sequence"/>
</dbReference>
<proteinExistence type="inferred from homology"/>
<feature type="domain" description="LOB" evidence="2">
    <location>
        <begin position="9"/>
        <end position="112"/>
    </location>
</feature>
<comment type="caution">
    <text evidence="3">The sequence shown here is derived from an EMBL/GenBank/DDBJ whole genome shotgun (WGS) entry which is preliminary data.</text>
</comment>